<dbReference type="STRING" id="78410.A0A0P7BDZ3"/>
<reference evidence="3 4" key="1">
    <citation type="submission" date="2015-09" db="EMBL/GenBank/DDBJ databases">
        <title>Draft genome of a European isolate of the apple canker pathogen Neonectria ditissima.</title>
        <authorList>
            <person name="Gomez-Cortecero A."/>
            <person name="Harrison R.J."/>
            <person name="Armitage A.D."/>
        </authorList>
    </citation>
    <scope>NUCLEOTIDE SEQUENCE [LARGE SCALE GENOMIC DNA]</scope>
    <source>
        <strain evidence="3 4">R09/05</strain>
    </source>
</reference>
<protein>
    <recommendedName>
        <fullName evidence="2">NAD(P)-binding domain-containing protein</fullName>
    </recommendedName>
</protein>
<dbReference type="SUPFAM" id="SSF51735">
    <property type="entry name" value="NAD(P)-binding Rossmann-fold domains"/>
    <property type="match status" value="1"/>
</dbReference>
<feature type="domain" description="NAD(P)-binding" evidence="2">
    <location>
        <begin position="7"/>
        <end position="216"/>
    </location>
</feature>
<evidence type="ECO:0000259" key="2">
    <source>
        <dbReference type="Pfam" id="PF13460"/>
    </source>
</evidence>
<gene>
    <name evidence="3" type="ORF">AK830_g7400</name>
</gene>
<accession>A0A0P7BDZ3</accession>
<evidence type="ECO:0000256" key="1">
    <source>
        <dbReference type="ARBA" id="ARBA00038376"/>
    </source>
</evidence>
<comment type="similarity">
    <text evidence="1">Belongs to the avfA family.</text>
</comment>
<dbReference type="AlphaFoldDB" id="A0A0P7BDZ3"/>
<keyword evidence="4" id="KW-1185">Reference proteome</keyword>
<proteinExistence type="inferred from homology"/>
<dbReference type="EMBL" id="LKCW01000115">
    <property type="protein sequence ID" value="KPM39152.1"/>
    <property type="molecule type" value="Genomic_DNA"/>
</dbReference>
<dbReference type="PANTHER" id="PTHR43355:SF2">
    <property type="entry name" value="FLAVIN REDUCTASE (NADPH)"/>
    <property type="match status" value="1"/>
</dbReference>
<dbReference type="Gene3D" id="3.40.50.720">
    <property type="entry name" value="NAD(P)-binding Rossmann-like Domain"/>
    <property type="match status" value="1"/>
</dbReference>
<organism evidence="3 4">
    <name type="scientific">Neonectria ditissima</name>
    <dbReference type="NCBI Taxonomy" id="78410"/>
    <lineage>
        <taxon>Eukaryota</taxon>
        <taxon>Fungi</taxon>
        <taxon>Dikarya</taxon>
        <taxon>Ascomycota</taxon>
        <taxon>Pezizomycotina</taxon>
        <taxon>Sordariomycetes</taxon>
        <taxon>Hypocreomycetidae</taxon>
        <taxon>Hypocreales</taxon>
        <taxon>Nectriaceae</taxon>
        <taxon>Neonectria</taxon>
    </lineage>
</organism>
<dbReference type="Proteomes" id="UP000050424">
    <property type="component" value="Unassembled WGS sequence"/>
</dbReference>
<evidence type="ECO:0000313" key="4">
    <source>
        <dbReference type="Proteomes" id="UP000050424"/>
    </source>
</evidence>
<dbReference type="InterPro" id="IPR036291">
    <property type="entry name" value="NAD(P)-bd_dom_sf"/>
</dbReference>
<name>A0A0P7BDZ3_9HYPO</name>
<dbReference type="OrthoDB" id="419598at2759"/>
<sequence>MHIFILGATGQNGQMIVNSALAKSHTVTALVRNSASSPLPQDSNLTIVPGSTTSQADLEAALRSPRQPDAIIIALGHRRSGSSPFSAPAPNSPHDLFESTTRALVSAIKAVGFATPPKLVVNSAQGVGPSWKSMSFPVRFIFSHGPAMRIGLADHERMDTLVRESGLPFVLARPTGLLSGPARDVRVWPADGKGAPWIATITRESLAAWLVDAVEKDEWDGTAPVITN</sequence>
<evidence type="ECO:0000313" key="3">
    <source>
        <dbReference type="EMBL" id="KPM39152.1"/>
    </source>
</evidence>
<dbReference type="GO" id="GO:0004074">
    <property type="term" value="F:biliverdin reductase [NAD(P)H] activity"/>
    <property type="evidence" value="ECO:0007669"/>
    <property type="project" value="TreeGrafter"/>
</dbReference>
<dbReference type="GO" id="GO:0042602">
    <property type="term" value="F:riboflavin reductase (NADPH) activity"/>
    <property type="evidence" value="ECO:0007669"/>
    <property type="project" value="TreeGrafter"/>
</dbReference>
<dbReference type="InterPro" id="IPR051606">
    <property type="entry name" value="Polyketide_Oxido-like"/>
</dbReference>
<comment type="caution">
    <text evidence="3">The sequence shown here is derived from an EMBL/GenBank/DDBJ whole genome shotgun (WGS) entry which is preliminary data.</text>
</comment>
<dbReference type="Pfam" id="PF13460">
    <property type="entry name" value="NAD_binding_10"/>
    <property type="match status" value="1"/>
</dbReference>
<dbReference type="PANTHER" id="PTHR43355">
    <property type="entry name" value="FLAVIN REDUCTASE (NADPH)"/>
    <property type="match status" value="1"/>
</dbReference>
<dbReference type="InterPro" id="IPR016040">
    <property type="entry name" value="NAD(P)-bd_dom"/>
</dbReference>